<proteinExistence type="inferred from homology"/>
<dbReference type="CDD" id="cd01164">
    <property type="entry name" value="FruK_PfkB_like"/>
    <property type="match status" value="1"/>
</dbReference>
<gene>
    <name evidence="10" type="primary">pfkB</name>
    <name evidence="10" type="ORF">FR932_03015</name>
</gene>
<evidence type="ECO:0000256" key="2">
    <source>
        <dbReference type="ARBA" id="ARBA00022679"/>
    </source>
</evidence>
<dbReference type="KEGG" id="mmaa:FR932_03015"/>
<dbReference type="RefSeq" id="WP_019443074.1">
    <property type="nucleotide sequence ID" value="NZ_ALOE01000039.1"/>
</dbReference>
<dbReference type="FunFam" id="3.40.1190.20:FF:000001">
    <property type="entry name" value="Phosphofructokinase"/>
    <property type="match status" value="1"/>
</dbReference>
<accession>A0A5J6WI78</accession>
<dbReference type="EMBL" id="CP044399">
    <property type="protein sequence ID" value="QFI36881.1"/>
    <property type="molecule type" value="Genomic_DNA"/>
</dbReference>
<reference evidence="10 11" key="1">
    <citation type="submission" date="2019-09" db="EMBL/GenBank/DDBJ databases">
        <title>Hybrid Assembly of the complete Genome of the Deep-Sea Bacterium Moritella marina from long Nanopore and Illumina reads.</title>
        <authorList>
            <person name="Magin S."/>
            <person name="Georgoulis A."/>
            <person name="Papadimitriou K."/>
            <person name="Iliakis G."/>
            <person name="Vorgias C.E."/>
        </authorList>
    </citation>
    <scope>NUCLEOTIDE SEQUENCE [LARGE SCALE GENOMIC DNA]</scope>
    <source>
        <strain evidence="10 11">MP-1</strain>
    </source>
</reference>
<dbReference type="SUPFAM" id="SSF53613">
    <property type="entry name" value="Ribokinase-like"/>
    <property type="match status" value="1"/>
</dbReference>
<dbReference type="GO" id="GO:0008662">
    <property type="term" value="F:1-phosphofructokinase activity"/>
    <property type="evidence" value="ECO:0007669"/>
    <property type="project" value="UniProtKB-UniRule"/>
</dbReference>
<comment type="similarity">
    <text evidence="1 7 8">Belongs to the carbohydrate kinase PfkB family.</text>
</comment>
<dbReference type="InterPro" id="IPR011611">
    <property type="entry name" value="PfkB_dom"/>
</dbReference>
<dbReference type="InterPro" id="IPR017583">
    <property type="entry name" value="Tagatose/fructose_Pkinase"/>
</dbReference>
<evidence type="ECO:0000313" key="11">
    <source>
        <dbReference type="Proteomes" id="UP000327424"/>
    </source>
</evidence>
<keyword evidence="5 8" id="KW-0067">ATP-binding</keyword>
<dbReference type="NCBIfam" id="TIGR03828">
    <property type="entry name" value="pfkB"/>
    <property type="match status" value="1"/>
</dbReference>
<evidence type="ECO:0000256" key="1">
    <source>
        <dbReference type="ARBA" id="ARBA00010688"/>
    </source>
</evidence>
<evidence type="ECO:0000313" key="10">
    <source>
        <dbReference type="EMBL" id="QFI36881.1"/>
    </source>
</evidence>
<dbReference type="GO" id="GO:0005829">
    <property type="term" value="C:cytosol"/>
    <property type="evidence" value="ECO:0007669"/>
    <property type="project" value="TreeGrafter"/>
</dbReference>
<dbReference type="InterPro" id="IPR002173">
    <property type="entry name" value="Carboh/pur_kinase_PfkB_CS"/>
</dbReference>
<evidence type="ECO:0000259" key="9">
    <source>
        <dbReference type="Pfam" id="PF00294"/>
    </source>
</evidence>
<dbReference type="GO" id="GO:0016052">
    <property type="term" value="P:carbohydrate catabolic process"/>
    <property type="evidence" value="ECO:0007669"/>
    <property type="project" value="UniProtKB-ARBA"/>
</dbReference>
<dbReference type="Gene3D" id="3.40.1190.20">
    <property type="match status" value="1"/>
</dbReference>
<feature type="domain" description="Carbohydrate kinase PfkB" evidence="9">
    <location>
        <begin position="18"/>
        <end position="303"/>
    </location>
</feature>
<dbReference type="PROSITE" id="PS00583">
    <property type="entry name" value="PFKB_KINASES_1"/>
    <property type="match status" value="1"/>
</dbReference>
<dbReference type="InterPro" id="IPR029056">
    <property type="entry name" value="Ribokinase-like"/>
</dbReference>
<dbReference type="PIRSF" id="PIRSF000535">
    <property type="entry name" value="1PFK/6PFK/LacC"/>
    <property type="match status" value="1"/>
</dbReference>
<organism evidence="10 11">
    <name type="scientific">Moritella marina ATCC 15381</name>
    <dbReference type="NCBI Taxonomy" id="1202962"/>
    <lineage>
        <taxon>Bacteria</taxon>
        <taxon>Pseudomonadati</taxon>
        <taxon>Pseudomonadota</taxon>
        <taxon>Gammaproteobacteria</taxon>
        <taxon>Alteromonadales</taxon>
        <taxon>Moritellaceae</taxon>
        <taxon>Moritella</taxon>
    </lineage>
</organism>
<evidence type="ECO:0000256" key="5">
    <source>
        <dbReference type="ARBA" id="ARBA00022840"/>
    </source>
</evidence>
<dbReference type="GO" id="GO:0005524">
    <property type="term" value="F:ATP binding"/>
    <property type="evidence" value="ECO:0007669"/>
    <property type="project" value="UniProtKB-UniRule"/>
</dbReference>
<evidence type="ECO:0000256" key="6">
    <source>
        <dbReference type="ARBA" id="ARBA00047745"/>
    </source>
</evidence>
<comment type="function">
    <text evidence="8">Catalyzes the ATP-dependent phosphorylation of fructose-l-phosphate to fructose-l,6-bisphosphate.</text>
</comment>
<protein>
    <recommendedName>
        <fullName evidence="7">Phosphofructokinase</fullName>
    </recommendedName>
</protein>
<dbReference type="NCBIfam" id="TIGR03168">
    <property type="entry name" value="1-PFK"/>
    <property type="match status" value="1"/>
</dbReference>
<keyword evidence="11" id="KW-1185">Reference proteome</keyword>
<keyword evidence="2 7" id="KW-0808">Transferase</keyword>
<sequence>MTMQLTNLKVVTVTLNPALDLTGHLQILTKGTVNQVQHCALEPAGKGVNVAKVLAELGAEVTATGFLGVENQTPFCQLFERSNIKDKFIRVQGATRINVKLVESSSQVSDINFPGVSVTAAAIVEFETMLANLSIDHDVFVIAGSLPIGVTPEQCAKWISQLQKAGKKVFFDSSNAALSAGIAVQPWLIKPNDEELAQWTKDTKHAKGESMAGKSLVEIAQQLASTGISNVVVSLGADGVMWLNHEGWLQAKPPQMAIVSTVGAGDTLVAGMCWGQLNNWNKKQTLGFATALSALAVTQVGVGVEDINEVITMSERITIGE</sequence>
<dbReference type="AlphaFoldDB" id="A0A5J6WI78"/>
<dbReference type="OrthoDB" id="9801219at2"/>
<dbReference type="PANTHER" id="PTHR46566">
    <property type="entry name" value="1-PHOSPHOFRUCTOKINASE-RELATED"/>
    <property type="match status" value="1"/>
</dbReference>
<name>A0A5J6WI78_MORMI</name>
<evidence type="ECO:0000256" key="3">
    <source>
        <dbReference type="ARBA" id="ARBA00022741"/>
    </source>
</evidence>
<evidence type="ECO:0000256" key="7">
    <source>
        <dbReference type="PIRNR" id="PIRNR000535"/>
    </source>
</evidence>
<dbReference type="InterPro" id="IPR022463">
    <property type="entry name" value="1-PFruKinase"/>
</dbReference>
<dbReference type="GO" id="GO:0044281">
    <property type="term" value="P:small molecule metabolic process"/>
    <property type="evidence" value="ECO:0007669"/>
    <property type="project" value="UniProtKB-ARBA"/>
</dbReference>
<dbReference type="PANTHER" id="PTHR46566:SF5">
    <property type="entry name" value="1-PHOSPHOFRUCTOKINASE"/>
    <property type="match status" value="1"/>
</dbReference>
<keyword evidence="3 8" id="KW-0547">Nucleotide-binding</keyword>
<evidence type="ECO:0000256" key="8">
    <source>
        <dbReference type="RuleBase" id="RU369061"/>
    </source>
</evidence>
<comment type="catalytic activity">
    <reaction evidence="6 8">
        <text>beta-D-fructose 1-phosphate + ATP = beta-D-fructose 1,6-bisphosphate + ADP + H(+)</text>
        <dbReference type="Rhea" id="RHEA:14213"/>
        <dbReference type="ChEBI" id="CHEBI:15378"/>
        <dbReference type="ChEBI" id="CHEBI:30616"/>
        <dbReference type="ChEBI" id="CHEBI:32966"/>
        <dbReference type="ChEBI" id="CHEBI:138881"/>
        <dbReference type="ChEBI" id="CHEBI:456216"/>
        <dbReference type="EC" id="2.7.1.56"/>
    </reaction>
</comment>
<evidence type="ECO:0000256" key="4">
    <source>
        <dbReference type="ARBA" id="ARBA00022777"/>
    </source>
</evidence>
<keyword evidence="4 8" id="KW-0418">Kinase</keyword>
<dbReference type="Proteomes" id="UP000327424">
    <property type="component" value="Chromosome"/>
</dbReference>
<dbReference type="Pfam" id="PF00294">
    <property type="entry name" value="PfkB"/>
    <property type="match status" value="1"/>
</dbReference>